<organism evidence="1 2">
    <name type="scientific">Paraglaciecola psychrophila 170</name>
    <dbReference type="NCBI Taxonomy" id="1129794"/>
    <lineage>
        <taxon>Bacteria</taxon>
        <taxon>Pseudomonadati</taxon>
        <taxon>Pseudomonadota</taxon>
        <taxon>Gammaproteobacteria</taxon>
        <taxon>Alteromonadales</taxon>
        <taxon>Alteromonadaceae</taxon>
        <taxon>Paraglaciecola</taxon>
    </lineage>
</organism>
<dbReference type="HOGENOM" id="CLU_2845864_0_0_6"/>
<dbReference type="AlphaFoldDB" id="M4RKK6"/>
<accession>M4RKK6</accession>
<proteinExistence type="predicted"/>
<dbReference type="Proteomes" id="UP000011864">
    <property type="component" value="Chromosome"/>
</dbReference>
<keyword evidence="2" id="KW-1185">Reference proteome</keyword>
<gene>
    <name evidence="1" type="ORF">C427_1014</name>
</gene>
<sequence>MTEAIDALSNKILTPQGDGYYADVAQLVADEGLIKAQLQQELNKLNAANIPVDIDFKQGIKVLGL</sequence>
<dbReference type="KEGG" id="gps:C427_1014"/>
<name>M4RKK6_9ALTE</name>
<dbReference type="PATRIC" id="fig|1129794.4.peg.1001"/>
<dbReference type="STRING" id="1129794.C427_1014"/>
<reference evidence="1 2" key="1">
    <citation type="journal article" date="2013" name="Genome Announc.">
        <title>Complete Genome Sequence of Glaciecola psychrophila Strain 170T.</title>
        <authorList>
            <person name="Yin J."/>
            <person name="Chen J."/>
            <person name="Liu G."/>
            <person name="Yu Y."/>
            <person name="Song L."/>
            <person name="Wang X."/>
            <person name="Qu X."/>
        </authorList>
    </citation>
    <scope>NUCLEOTIDE SEQUENCE [LARGE SCALE GENOMIC DNA]</scope>
    <source>
        <strain evidence="1 2">170</strain>
    </source>
</reference>
<dbReference type="EMBL" id="CP003837">
    <property type="protein sequence ID" value="AGH43123.1"/>
    <property type="molecule type" value="Genomic_DNA"/>
</dbReference>
<evidence type="ECO:0000313" key="1">
    <source>
        <dbReference type="EMBL" id="AGH43123.1"/>
    </source>
</evidence>
<evidence type="ECO:0000313" key="2">
    <source>
        <dbReference type="Proteomes" id="UP000011864"/>
    </source>
</evidence>
<protein>
    <submittedName>
        <fullName evidence="1">Uncharacterized protein</fullName>
    </submittedName>
</protein>